<feature type="signal peptide" evidence="7">
    <location>
        <begin position="1"/>
        <end position="25"/>
    </location>
</feature>
<comment type="caution">
    <text evidence="8">The sequence shown here is derived from an EMBL/GenBank/DDBJ whole genome shotgun (WGS) entry which is preliminary data.</text>
</comment>
<dbReference type="GO" id="GO:0016787">
    <property type="term" value="F:hydrolase activity"/>
    <property type="evidence" value="ECO:0007669"/>
    <property type="project" value="UniProtKB-KW"/>
</dbReference>
<evidence type="ECO:0000256" key="2">
    <source>
        <dbReference type="ARBA" id="ARBA00022801"/>
    </source>
</evidence>
<evidence type="ECO:0000256" key="1">
    <source>
        <dbReference type="ARBA" id="ARBA00008834"/>
    </source>
</evidence>
<organism evidence="8 9">
    <name type="scientific">Undibacterium hunanense</name>
    <dbReference type="NCBI Taxonomy" id="2762292"/>
    <lineage>
        <taxon>Bacteria</taxon>
        <taxon>Pseudomonadati</taxon>
        <taxon>Pseudomonadota</taxon>
        <taxon>Betaproteobacteria</taxon>
        <taxon>Burkholderiales</taxon>
        <taxon>Oxalobacteraceae</taxon>
        <taxon>Undibacterium</taxon>
    </lineage>
</organism>
<keyword evidence="2 6" id="KW-0378">Hydrolase</keyword>
<evidence type="ECO:0000256" key="7">
    <source>
        <dbReference type="SAM" id="SignalP"/>
    </source>
</evidence>
<dbReference type="InterPro" id="IPR011050">
    <property type="entry name" value="Pectin_lyase_fold/virulence"/>
</dbReference>
<keyword evidence="5 6" id="KW-0326">Glycosidase</keyword>
<accession>A0ABR6ZM22</accession>
<sequence length="417" mass="42818">MTAINAIRCHALTATLLIFSASAGAQTLATGDSRTVTEPTYPGVCTTIPAKFTSSQRASPPSTDDTTRLQNALDSCAGTGKSVVLAASGSNNAFYSNSLNVNGAALVINSGVTLYGNNSYASNAQFILFNGSNASLMGPGVVDGRGDILSGSARLVQAKNITNFTVYNVTIKESVFPNLYVEGGNGFTAWKLTIRTPSTRTNADGIDIDSLTNATVANSSIEAGDDGIAVKTNSGDASNITVRNSQLYGTHGLSIGSIYKNTVSNILFKNNYVYGADLSGTTSANANAINIKTGPCALTVSKVSYVNTCITGAKHLVIMDTNYHACPVSGGTPSLSNIVVNGAYATSSVSGAYTRIAGRNASFPVNAYLAHVNLDATAQSGDQYANVGLDSSNDVPSGTGVTTSNFTMSGAVPSCTF</sequence>
<evidence type="ECO:0000256" key="4">
    <source>
        <dbReference type="ARBA" id="ARBA00023180"/>
    </source>
</evidence>
<keyword evidence="9" id="KW-1185">Reference proteome</keyword>
<keyword evidence="7" id="KW-0732">Signal</keyword>
<dbReference type="SMART" id="SM00710">
    <property type="entry name" value="PbH1"/>
    <property type="match status" value="5"/>
</dbReference>
<dbReference type="PANTHER" id="PTHR31736:SF19">
    <property type="entry name" value="PECTIN LYASE SUPERFAMILY PROTEIN-RELATED"/>
    <property type="match status" value="1"/>
</dbReference>
<evidence type="ECO:0000313" key="8">
    <source>
        <dbReference type="EMBL" id="MBC3916946.1"/>
    </source>
</evidence>
<dbReference type="Gene3D" id="2.160.20.10">
    <property type="entry name" value="Single-stranded right-handed beta-helix, Pectin lyase-like"/>
    <property type="match status" value="1"/>
</dbReference>
<dbReference type="Proteomes" id="UP000650424">
    <property type="component" value="Unassembled WGS sequence"/>
</dbReference>
<evidence type="ECO:0000256" key="5">
    <source>
        <dbReference type="ARBA" id="ARBA00023295"/>
    </source>
</evidence>
<dbReference type="Pfam" id="PF00295">
    <property type="entry name" value="Glyco_hydro_28"/>
    <property type="match status" value="1"/>
</dbReference>
<protein>
    <submittedName>
        <fullName evidence="8">Glycoside hydrolase family 28</fullName>
    </submittedName>
</protein>
<dbReference type="EMBL" id="JACOGF010000002">
    <property type="protein sequence ID" value="MBC3916946.1"/>
    <property type="molecule type" value="Genomic_DNA"/>
</dbReference>
<dbReference type="InterPro" id="IPR006626">
    <property type="entry name" value="PbH1"/>
</dbReference>
<evidence type="ECO:0000256" key="6">
    <source>
        <dbReference type="RuleBase" id="RU361169"/>
    </source>
</evidence>
<dbReference type="PANTHER" id="PTHR31736">
    <property type="match status" value="1"/>
</dbReference>
<keyword evidence="3" id="KW-1015">Disulfide bond</keyword>
<dbReference type="InterPro" id="IPR012334">
    <property type="entry name" value="Pectin_lyas_fold"/>
</dbReference>
<evidence type="ECO:0000313" key="9">
    <source>
        <dbReference type="Proteomes" id="UP000650424"/>
    </source>
</evidence>
<dbReference type="RefSeq" id="WP_186946171.1">
    <property type="nucleotide sequence ID" value="NZ_JACOGF010000002.1"/>
</dbReference>
<keyword evidence="4" id="KW-0325">Glycoprotein</keyword>
<comment type="similarity">
    <text evidence="1 6">Belongs to the glycosyl hydrolase 28 family.</text>
</comment>
<name>A0ABR6ZM22_9BURK</name>
<dbReference type="SUPFAM" id="SSF51126">
    <property type="entry name" value="Pectin lyase-like"/>
    <property type="match status" value="1"/>
</dbReference>
<dbReference type="InterPro" id="IPR000743">
    <property type="entry name" value="Glyco_hydro_28"/>
</dbReference>
<evidence type="ECO:0000256" key="3">
    <source>
        <dbReference type="ARBA" id="ARBA00023157"/>
    </source>
</evidence>
<gene>
    <name evidence="8" type="ORF">H8L32_05610</name>
</gene>
<feature type="chain" id="PRO_5045086835" evidence="7">
    <location>
        <begin position="26"/>
        <end position="417"/>
    </location>
</feature>
<reference evidence="8 9" key="1">
    <citation type="submission" date="2020-08" db="EMBL/GenBank/DDBJ databases">
        <title>Novel species isolated from subtropical streams in China.</title>
        <authorList>
            <person name="Lu H."/>
        </authorList>
    </citation>
    <scope>NUCLEOTIDE SEQUENCE [LARGE SCALE GENOMIC DNA]</scope>
    <source>
        <strain evidence="8 9">CY18W</strain>
    </source>
</reference>
<proteinExistence type="inferred from homology"/>